<sequence length="246" mass="29398">MNIPKQFIKPFPSYEEVFYDQLEQHKKHFLPICSINLKCIDPEWDEWLHIVSAKEIHEGCVGELTQFHTNFSKEDMLGFDVIDGKYKFEADWRYFDIEQEPSDQLEEAYVQNEKDYEIRKEYYERNLKIYPYSSFGKELSSVEELEQEFAKKQASGWGLDYPKVNGLLDDIRFMTKEGRVLLEDCDHEEEAFDYTNLLYVPKDEDGHPFTYIGFATGYYFQAYGADRIYLFYNKDLKKAIICFEYT</sequence>
<organism evidence="1 2">
    <name type="scientific">Metabacillus niabensis</name>
    <dbReference type="NCBI Taxonomy" id="324854"/>
    <lineage>
        <taxon>Bacteria</taxon>
        <taxon>Bacillati</taxon>
        <taxon>Bacillota</taxon>
        <taxon>Bacilli</taxon>
        <taxon>Bacillales</taxon>
        <taxon>Bacillaceae</taxon>
        <taxon>Metabacillus</taxon>
    </lineage>
</organism>
<proteinExistence type="predicted"/>
<keyword evidence="2" id="KW-1185">Reference proteome</keyword>
<evidence type="ECO:0008006" key="3">
    <source>
        <dbReference type="Google" id="ProtNLM"/>
    </source>
</evidence>
<name>A0ABT9Z134_9BACI</name>
<dbReference type="Proteomes" id="UP001232245">
    <property type="component" value="Unassembled WGS sequence"/>
</dbReference>
<evidence type="ECO:0000313" key="1">
    <source>
        <dbReference type="EMBL" id="MDQ0225971.1"/>
    </source>
</evidence>
<gene>
    <name evidence="1" type="ORF">J2S02_002315</name>
</gene>
<comment type="caution">
    <text evidence="1">The sequence shown here is derived from an EMBL/GenBank/DDBJ whole genome shotgun (WGS) entry which is preliminary data.</text>
</comment>
<dbReference type="EMBL" id="JAUSTZ010000003">
    <property type="protein sequence ID" value="MDQ0225971.1"/>
    <property type="molecule type" value="Genomic_DNA"/>
</dbReference>
<accession>A0ABT9Z134</accession>
<evidence type="ECO:0000313" key="2">
    <source>
        <dbReference type="Proteomes" id="UP001232245"/>
    </source>
</evidence>
<dbReference type="RefSeq" id="WP_174880603.1">
    <property type="nucleotide sequence ID" value="NZ_CADEPK010000216.1"/>
</dbReference>
<reference evidence="1 2" key="1">
    <citation type="submission" date="2023-07" db="EMBL/GenBank/DDBJ databases">
        <title>Genomic Encyclopedia of Type Strains, Phase IV (KMG-IV): sequencing the most valuable type-strain genomes for metagenomic binning, comparative biology and taxonomic classification.</title>
        <authorList>
            <person name="Goeker M."/>
        </authorList>
    </citation>
    <scope>NUCLEOTIDE SEQUENCE [LARGE SCALE GENOMIC DNA]</scope>
    <source>
        <strain evidence="1 2">DSM 17723</strain>
    </source>
</reference>
<protein>
    <recommendedName>
        <fullName evidence="3">Siderophore biosynthesis protein</fullName>
    </recommendedName>
</protein>